<sequence length="121" mass="13812">MAYHINNMTLLIRTTKSEKVFSSLLKCPINNDDMAERLDVYPTENNSELGHTLVGIRLSQLTGLFMCGSVHSAIAIAFSRYVALIHPLRYSIFFTKQRTIKFAAFAWTIALIHHVPNIFRK</sequence>
<evidence type="ECO:0000256" key="1">
    <source>
        <dbReference type="ARBA" id="ARBA00004370"/>
    </source>
</evidence>
<keyword evidence="4" id="KW-0472">Membrane</keyword>
<comment type="subcellular location">
    <subcellularLocation>
        <location evidence="1">Membrane</location>
    </subcellularLocation>
</comment>
<dbReference type="GO" id="GO:0004930">
    <property type="term" value="F:G protein-coupled receptor activity"/>
    <property type="evidence" value="ECO:0007669"/>
    <property type="project" value="InterPro"/>
</dbReference>
<evidence type="ECO:0000256" key="4">
    <source>
        <dbReference type="ARBA" id="ARBA00023136"/>
    </source>
</evidence>
<protein>
    <recommendedName>
        <fullName evidence="5">G-protein coupled receptors family 1 profile domain-containing protein</fullName>
    </recommendedName>
</protein>
<evidence type="ECO:0000313" key="6">
    <source>
        <dbReference type="EMBL" id="KHN87806.1"/>
    </source>
</evidence>
<dbReference type="PROSITE" id="PS50262">
    <property type="entry name" value="G_PROTEIN_RECEP_F1_2"/>
    <property type="match status" value="1"/>
</dbReference>
<dbReference type="CDD" id="cd00637">
    <property type="entry name" value="7tm_classA_rhodopsin-like"/>
    <property type="match status" value="1"/>
</dbReference>
<dbReference type="SUPFAM" id="SSF81321">
    <property type="entry name" value="Family A G protein-coupled receptor-like"/>
    <property type="match status" value="1"/>
</dbReference>
<dbReference type="GO" id="GO:0016020">
    <property type="term" value="C:membrane"/>
    <property type="evidence" value="ECO:0007669"/>
    <property type="project" value="UniProtKB-SubCell"/>
</dbReference>
<dbReference type="Proteomes" id="UP000031036">
    <property type="component" value="Unassembled WGS sequence"/>
</dbReference>
<evidence type="ECO:0000313" key="7">
    <source>
        <dbReference type="Proteomes" id="UP000031036"/>
    </source>
</evidence>
<dbReference type="InterPro" id="IPR000276">
    <property type="entry name" value="GPCR_Rhodpsn"/>
</dbReference>
<dbReference type="Gene3D" id="1.20.1070.10">
    <property type="entry name" value="Rhodopsin 7-helix transmembrane proteins"/>
    <property type="match status" value="1"/>
</dbReference>
<name>A0A0B2VWB3_TOXCA</name>
<dbReference type="EMBL" id="JPKZ01000334">
    <property type="protein sequence ID" value="KHN87806.1"/>
    <property type="molecule type" value="Genomic_DNA"/>
</dbReference>
<gene>
    <name evidence="6" type="ORF">Tcan_10019</name>
</gene>
<proteinExistence type="predicted"/>
<accession>A0A0B2VWB3</accession>
<organism evidence="6 7">
    <name type="scientific">Toxocara canis</name>
    <name type="common">Canine roundworm</name>
    <dbReference type="NCBI Taxonomy" id="6265"/>
    <lineage>
        <taxon>Eukaryota</taxon>
        <taxon>Metazoa</taxon>
        <taxon>Ecdysozoa</taxon>
        <taxon>Nematoda</taxon>
        <taxon>Chromadorea</taxon>
        <taxon>Rhabditida</taxon>
        <taxon>Spirurina</taxon>
        <taxon>Ascaridomorpha</taxon>
        <taxon>Ascaridoidea</taxon>
        <taxon>Toxocaridae</taxon>
        <taxon>Toxocara</taxon>
    </lineage>
</organism>
<dbReference type="OrthoDB" id="6147321at2759"/>
<dbReference type="InterPro" id="IPR017452">
    <property type="entry name" value="GPCR_Rhodpsn_7TM"/>
</dbReference>
<dbReference type="AlphaFoldDB" id="A0A0B2VWB3"/>
<keyword evidence="7" id="KW-1185">Reference proteome</keyword>
<reference evidence="6 7" key="1">
    <citation type="submission" date="2014-11" db="EMBL/GenBank/DDBJ databases">
        <title>Genetic blueprint of the zoonotic pathogen Toxocara canis.</title>
        <authorList>
            <person name="Zhu X.-Q."/>
            <person name="Korhonen P.K."/>
            <person name="Cai H."/>
            <person name="Young N.D."/>
            <person name="Nejsum P."/>
            <person name="von Samson-Himmelstjerna G."/>
            <person name="Boag P.R."/>
            <person name="Tan P."/>
            <person name="Li Q."/>
            <person name="Min J."/>
            <person name="Yang Y."/>
            <person name="Wang X."/>
            <person name="Fang X."/>
            <person name="Hall R.S."/>
            <person name="Hofmann A."/>
            <person name="Sternberg P.W."/>
            <person name="Jex A.R."/>
            <person name="Gasser R.B."/>
        </authorList>
    </citation>
    <scope>NUCLEOTIDE SEQUENCE [LARGE SCALE GENOMIC DNA]</scope>
    <source>
        <strain evidence="6">PN_DK_2014</strain>
    </source>
</reference>
<comment type="caution">
    <text evidence="6">The sequence shown here is derived from an EMBL/GenBank/DDBJ whole genome shotgun (WGS) entry which is preliminary data.</text>
</comment>
<feature type="domain" description="G-protein coupled receptors family 1 profile" evidence="5">
    <location>
        <begin position="69"/>
        <end position="121"/>
    </location>
</feature>
<evidence type="ECO:0000256" key="2">
    <source>
        <dbReference type="ARBA" id="ARBA00022692"/>
    </source>
</evidence>
<dbReference type="Pfam" id="PF00001">
    <property type="entry name" value="7tm_1"/>
    <property type="match status" value="1"/>
</dbReference>
<evidence type="ECO:0000256" key="3">
    <source>
        <dbReference type="ARBA" id="ARBA00022989"/>
    </source>
</evidence>
<evidence type="ECO:0000259" key="5">
    <source>
        <dbReference type="PROSITE" id="PS50262"/>
    </source>
</evidence>
<keyword evidence="3" id="KW-1133">Transmembrane helix</keyword>
<keyword evidence="2" id="KW-0812">Transmembrane</keyword>